<name>A0ABP9RBR3_9GAMM</name>
<keyword evidence="2" id="KW-1185">Reference proteome</keyword>
<evidence type="ECO:0000313" key="1">
    <source>
        <dbReference type="EMBL" id="GAA5173713.1"/>
    </source>
</evidence>
<evidence type="ECO:0000313" key="2">
    <source>
        <dbReference type="Proteomes" id="UP001500074"/>
    </source>
</evidence>
<organism evidence="1 2">
    <name type="scientific">Modicisalibacter zincidurans</name>
    <dbReference type="NCBI Taxonomy" id="1178777"/>
    <lineage>
        <taxon>Bacteria</taxon>
        <taxon>Pseudomonadati</taxon>
        <taxon>Pseudomonadota</taxon>
        <taxon>Gammaproteobacteria</taxon>
        <taxon>Oceanospirillales</taxon>
        <taxon>Halomonadaceae</taxon>
        <taxon>Modicisalibacter</taxon>
    </lineage>
</organism>
<gene>
    <name evidence="1" type="ORF">GCM10023342_13050</name>
</gene>
<dbReference type="Proteomes" id="UP001500074">
    <property type="component" value="Unassembled WGS sequence"/>
</dbReference>
<comment type="caution">
    <text evidence="1">The sequence shown here is derived from an EMBL/GenBank/DDBJ whole genome shotgun (WGS) entry which is preliminary data.</text>
</comment>
<dbReference type="RefSeq" id="WP_031382922.1">
    <property type="nucleotide sequence ID" value="NZ_BAABKI010000013.1"/>
</dbReference>
<reference evidence="2" key="1">
    <citation type="journal article" date="2019" name="Int. J. Syst. Evol. Microbiol.">
        <title>The Global Catalogue of Microorganisms (GCM) 10K type strain sequencing project: providing services to taxonomists for standard genome sequencing and annotation.</title>
        <authorList>
            <consortium name="The Broad Institute Genomics Platform"/>
            <consortium name="The Broad Institute Genome Sequencing Center for Infectious Disease"/>
            <person name="Wu L."/>
            <person name="Ma J."/>
        </authorList>
    </citation>
    <scope>NUCLEOTIDE SEQUENCE [LARGE SCALE GENOMIC DNA]</scope>
    <source>
        <strain evidence="2">JCM 18472</strain>
    </source>
</reference>
<accession>A0ABP9RBR3</accession>
<sequence>MFRDDVPGCGVYRHTDGRLVKQSNTLAELLHGDRASAPQTLENLLDEAGYTAYETVQGVYTVYAPVEDTVLGDAFRHALEGVRYLIQVDTDPKSHFFVLVDDSLADYLGVLALLQPLAIHKRMAAEPLQPVGEA</sequence>
<proteinExistence type="predicted"/>
<protein>
    <submittedName>
        <fullName evidence="1">Uncharacterized protein</fullName>
    </submittedName>
</protein>
<dbReference type="EMBL" id="BAABKI010000013">
    <property type="protein sequence ID" value="GAA5173713.1"/>
    <property type="molecule type" value="Genomic_DNA"/>
</dbReference>